<dbReference type="Pfam" id="PF06182">
    <property type="entry name" value="ABC2_membrane_6"/>
    <property type="match status" value="1"/>
</dbReference>
<dbReference type="PANTHER" id="PTHR36833:SF1">
    <property type="entry name" value="INTEGRAL MEMBRANE TRANSPORT PROTEIN"/>
    <property type="match status" value="1"/>
</dbReference>
<evidence type="ECO:0000313" key="2">
    <source>
        <dbReference type="EMBL" id="RGE63698.1"/>
    </source>
</evidence>
<feature type="transmembrane region" description="Helical" evidence="1">
    <location>
        <begin position="169"/>
        <end position="195"/>
    </location>
</feature>
<dbReference type="EMBL" id="QVLV01000003">
    <property type="protein sequence ID" value="RGE63698.1"/>
    <property type="molecule type" value="Genomic_DNA"/>
</dbReference>
<dbReference type="AlphaFoldDB" id="A0A3E3I9D9"/>
<dbReference type="PANTHER" id="PTHR36833">
    <property type="entry name" value="SLR0610 PROTEIN-RELATED"/>
    <property type="match status" value="1"/>
</dbReference>
<proteinExistence type="predicted"/>
<feature type="transmembrane region" description="Helical" evidence="1">
    <location>
        <begin position="250"/>
        <end position="270"/>
    </location>
</feature>
<organism evidence="2 3">
    <name type="scientific">Eisenbergiella massiliensis</name>
    <dbReference type="NCBI Taxonomy" id="1720294"/>
    <lineage>
        <taxon>Bacteria</taxon>
        <taxon>Bacillati</taxon>
        <taxon>Bacillota</taxon>
        <taxon>Clostridia</taxon>
        <taxon>Lachnospirales</taxon>
        <taxon>Lachnospiraceae</taxon>
        <taxon>Eisenbergiella</taxon>
    </lineage>
</organism>
<keyword evidence="1" id="KW-1133">Transmembrane helix</keyword>
<accession>A0A3E3I9D9</accession>
<keyword evidence="1" id="KW-0472">Membrane</keyword>
<name>A0A3E3I9D9_9FIRM</name>
<sequence>MAIHKNQNGPDGKLFEGLIKRLVGNLQLYKQYFMIQLKSTMQYKTSFFLTALGQFLASFNVFLGMYFMFQRFRNVRGYGYGEVLLCCGILLMEFSLAETFARGFDQFSSIIGNGTFDRIMVRPRSSVLQVLGQRIEFTRLGRMVQAVIIFAYSLSVGTVDWSFSRIVVLIFMLLGGTALFAGIFLIYAAICFFTLEGLEFMNVLTDGAREYGKYPFDIYGKKILLFATFVVPYACVQYYPLLFVLGRGKWWYGLLPGAGVVFLLPCYLLWRVGVRHYKSTGS</sequence>
<keyword evidence="1" id="KW-0812">Transmembrane</keyword>
<dbReference type="Proteomes" id="UP000260812">
    <property type="component" value="Unassembled WGS sequence"/>
</dbReference>
<gene>
    <name evidence="2" type="ORF">DXC51_06000</name>
</gene>
<evidence type="ECO:0008006" key="4">
    <source>
        <dbReference type="Google" id="ProtNLM"/>
    </source>
</evidence>
<feature type="transmembrane region" description="Helical" evidence="1">
    <location>
        <begin position="223"/>
        <end position="244"/>
    </location>
</feature>
<feature type="transmembrane region" description="Helical" evidence="1">
    <location>
        <begin position="47"/>
        <end position="69"/>
    </location>
</feature>
<reference evidence="2" key="1">
    <citation type="submission" date="2018-08" db="EMBL/GenBank/DDBJ databases">
        <title>A genome reference for cultivated species of the human gut microbiota.</title>
        <authorList>
            <person name="Zou Y."/>
            <person name="Xue W."/>
            <person name="Luo G."/>
        </authorList>
    </citation>
    <scope>NUCLEOTIDE SEQUENCE [LARGE SCALE GENOMIC DNA]</scope>
    <source>
        <strain evidence="2">TF05-5AC</strain>
    </source>
</reference>
<comment type="caution">
    <text evidence="2">The sequence shown here is derived from an EMBL/GenBank/DDBJ whole genome shotgun (WGS) entry which is preliminary data.</text>
</comment>
<evidence type="ECO:0000256" key="1">
    <source>
        <dbReference type="SAM" id="Phobius"/>
    </source>
</evidence>
<dbReference type="InterPro" id="IPR010390">
    <property type="entry name" value="ABC-2_transporter-like"/>
</dbReference>
<keyword evidence="3" id="KW-1185">Reference proteome</keyword>
<evidence type="ECO:0000313" key="3">
    <source>
        <dbReference type="Proteomes" id="UP000260812"/>
    </source>
</evidence>
<protein>
    <recommendedName>
        <fullName evidence="4">ABC transporter permease</fullName>
    </recommendedName>
</protein>